<evidence type="ECO:0000313" key="3">
    <source>
        <dbReference type="Proteomes" id="UP000746471"/>
    </source>
</evidence>
<organism evidence="2 3">
    <name type="scientific">Fusibacter paucivorans</name>
    <dbReference type="NCBI Taxonomy" id="76009"/>
    <lineage>
        <taxon>Bacteria</taxon>
        <taxon>Bacillati</taxon>
        <taxon>Bacillota</taxon>
        <taxon>Clostridia</taxon>
        <taxon>Eubacteriales</taxon>
        <taxon>Eubacteriales Family XII. Incertae Sedis</taxon>
        <taxon>Fusibacter</taxon>
    </lineage>
</organism>
<proteinExistence type="predicted"/>
<accession>A0ABS5PPH3</accession>
<comment type="caution">
    <text evidence="2">The sequence shown here is derived from an EMBL/GenBank/DDBJ whole genome shotgun (WGS) entry which is preliminary data.</text>
</comment>
<evidence type="ECO:0000259" key="1">
    <source>
        <dbReference type="SMART" id="SM00909"/>
    </source>
</evidence>
<dbReference type="EMBL" id="JAHBCL010000013">
    <property type="protein sequence ID" value="MBS7526807.1"/>
    <property type="molecule type" value="Genomic_DNA"/>
</dbReference>
<dbReference type="Proteomes" id="UP000746471">
    <property type="component" value="Unassembled WGS sequence"/>
</dbReference>
<protein>
    <submittedName>
        <fullName evidence="2">GerMN domain-containing protein</fullName>
    </submittedName>
</protein>
<feature type="domain" description="GerMN" evidence="1">
    <location>
        <begin position="70"/>
        <end position="158"/>
    </location>
</feature>
<dbReference type="Pfam" id="PF10646">
    <property type="entry name" value="Germane"/>
    <property type="match status" value="1"/>
</dbReference>
<gene>
    <name evidence="2" type="ORF">KHM83_08970</name>
</gene>
<keyword evidence="3" id="KW-1185">Reference proteome</keyword>
<dbReference type="InterPro" id="IPR019606">
    <property type="entry name" value="GerMN"/>
</dbReference>
<name>A0ABS5PPH3_9FIRM</name>
<dbReference type="RefSeq" id="WP_213236665.1">
    <property type="nucleotide sequence ID" value="NZ_JAHBCL010000013.1"/>
</dbReference>
<dbReference type="SMART" id="SM00909">
    <property type="entry name" value="Germane"/>
    <property type="match status" value="1"/>
</dbReference>
<reference evidence="2 3" key="1">
    <citation type="submission" date="2021-05" db="EMBL/GenBank/DDBJ databases">
        <title>Fusibacter ferrireducens sp. nov., an anaerobic, sulfur- and Fe-reducing bacterium isolated from the mangrove sediment.</title>
        <authorList>
            <person name="Qiu D."/>
        </authorList>
    </citation>
    <scope>NUCLEOTIDE SEQUENCE [LARGE SCALE GENOMIC DNA]</scope>
    <source>
        <strain evidence="2 3">DSM 12116</strain>
    </source>
</reference>
<sequence length="284" mass="33349">MKRIFIVLLMGFSLLAVGLNMTIDFPELENNAYISPNKEAISFHTKIYFVYGNALRTENRKIEVKNNDYESAMINAIIVGPKNIAYKSLLVDESEIISVEYANNTCYLNLSKDILETERWQDERLDLYLWSVVNSLTEIKRVFQVQFLIDGERINRSILDYNLNAPLSRLESLNYEKERMPSDVIVEFIDNITSTRYDLAYELLSENTKQVYDFNDFVKFANSIGDETFGFTRDMYFTKTYSDHWVVYVKFLKNVENKAFQEHFFKNWTVVNDNGNYLVDLLSN</sequence>
<evidence type="ECO:0000313" key="2">
    <source>
        <dbReference type="EMBL" id="MBS7526807.1"/>
    </source>
</evidence>